<dbReference type="AlphaFoldDB" id="A0A7C4KGY3"/>
<feature type="active site" description="Nucleophile" evidence="5">
    <location>
        <position position="401"/>
    </location>
</feature>
<dbReference type="Gene3D" id="2.60.40.1180">
    <property type="entry name" value="Golgi alpha-mannosidase II"/>
    <property type="match status" value="1"/>
</dbReference>
<dbReference type="SUPFAM" id="SSF51445">
    <property type="entry name" value="(Trans)glycosidases"/>
    <property type="match status" value="1"/>
</dbReference>
<name>A0A7C4KGY3_9CHLR</name>
<dbReference type="Pfam" id="PF16874">
    <property type="entry name" value="Glyco_hydro_36C"/>
    <property type="match status" value="1"/>
</dbReference>
<evidence type="ECO:0000313" key="8">
    <source>
        <dbReference type="EMBL" id="HGS21414.1"/>
    </source>
</evidence>
<dbReference type="GO" id="GO:0004557">
    <property type="term" value="F:alpha-galactosidase activity"/>
    <property type="evidence" value="ECO:0007669"/>
    <property type="project" value="UniProtKB-EC"/>
</dbReference>
<evidence type="ECO:0000259" key="7">
    <source>
        <dbReference type="Pfam" id="PF16875"/>
    </source>
</evidence>
<feature type="domain" description="Glycosyl hydrolase family 36 N-terminal" evidence="7">
    <location>
        <begin position="64"/>
        <end position="209"/>
    </location>
</feature>
<evidence type="ECO:0000256" key="4">
    <source>
        <dbReference type="ARBA" id="ARBA00023295"/>
    </source>
</evidence>
<accession>A0A7C4KGY3</accession>
<dbReference type="Pfam" id="PF02065">
    <property type="entry name" value="Melibiase"/>
    <property type="match status" value="1"/>
</dbReference>
<dbReference type="CDD" id="cd14791">
    <property type="entry name" value="GH36"/>
    <property type="match status" value="1"/>
</dbReference>
<proteinExistence type="predicted"/>
<gene>
    <name evidence="8" type="ORF">ENT37_06060</name>
</gene>
<keyword evidence="3" id="KW-0378">Hydrolase</keyword>
<dbReference type="InterPro" id="IPR031704">
    <property type="entry name" value="Glyco_hydro_36_N"/>
</dbReference>
<comment type="caution">
    <text evidence="8">The sequence shown here is derived from an EMBL/GenBank/DDBJ whole genome shotgun (WGS) entry which is preliminary data.</text>
</comment>
<dbReference type="InterPro" id="IPR002252">
    <property type="entry name" value="Glyco_hydro_36"/>
</dbReference>
<dbReference type="PIRSF" id="PIRSF005536">
    <property type="entry name" value="Agal"/>
    <property type="match status" value="1"/>
</dbReference>
<reference evidence="8" key="1">
    <citation type="journal article" date="2020" name="mSystems">
        <title>Genome- and Community-Level Interaction Insights into Carbon Utilization and Element Cycling Functions of Hydrothermarchaeota in Hydrothermal Sediment.</title>
        <authorList>
            <person name="Zhou Z."/>
            <person name="Liu Y."/>
            <person name="Xu W."/>
            <person name="Pan J."/>
            <person name="Luo Z.H."/>
            <person name="Li M."/>
        </authorList>
    </citation>
    <scope>NUCLEOTIDE SEQUENCE [LARGE SCALE GENOMIC DNA]</scope>
    <source>
        <strain evidence="8">SpSt-573</strain>
    </source>
</reference>
<dbReference type="Gene3D" id="3.20.20.70">
    <property type="entry name" value="Aldolase class I"/>
    <property type="match status" value="1"/>
</dbReference>
<dbReference type="InterPro" id="IPR038417">
    <property type="entry name" value="Alpga-gal_N_sf"/>
</dbReference>
<keyword evidence="4" id="KW-0326">Glycosidase</keyword>
<sequence>MTLQFSQEVGKLRLSGWDTPAIRGFTPSESSGLFTVWVDGKPLQAQDFILSALEVEQPAPGVKRLRVVFKADGLELTQFWAAYAETTLIESWFALQNTGRKPLSVGRVDTLSLDFFPETEVEILSFTGDWGNEFEPVRRRLEGTMTLQSRSGRSSKGNHPWFALFPAGGGVVCGSVAWSGNWAMRFEPLSGGGVRFSGGLNDWEFSKTLGPEEKIETPTVILSLGKNLNEASRWFHRVGRQYWYPRNDLSNRQPVEWNHWWPYEDVEINEEVFLRNIQEAARMGVEVCTLDAGWFGPSDRGSEWYAYRGDWYWVNRERFPRGIRPLADATHALGMKFGLWCEIEGLGAKAQLAQEHPDFVATRGGERLGYVCFGNPAVQEWAYQILRRLIVEYDCDWIKLDFNLDPGAGCDRTDHGHGSGDGLYEHYRGYYRTLERLRHDYPHVALENCSSGGLRIDSGMMRHTDMTFLSDPDWPVHDLQIFWGASTILAPDTLLHWSFCEWRNTNPPPQQNFNPRDPNLTREKLDYYTRISMLGLFGYSQKLPDLPPWVAERLAYHTRVYKEHIRRFVSQADFYRLTDQPRRDGSGDRWCAFQYHLPETEEHLLFVFRLPGGEAARSIRLEALQPGRSYRVQGLEGEVDGDFFGEELMKAGLRFDQLPEEGSMVLLIR</sequence>
<dbReference type="EMBL" id="DSYK01000304">
    <property type="protein sequence ID" value="HGS21414.1"/>
    <property type="molecule type" value="Genomic_DNA"/>
</dbReference>
<comment type="catalytic activity">
    <reaction evidence="1">
        <text>Hydrolysis of terminal, non-reducing alpha-D-galactose residues in alpha-D-galactosides, including galactose oligosaccharides, galactomannans and galactolipids.</text>
        <dbReference type="EC" id="3.2.1.22"/>
    </reaction>
</comment>
<dbReference type="InterPro" id="IPR013780">
    <property type="entry name" value="Glyco_hydro_b"/>
</dbReference>
<evidence type="ECO:0000259" key="6">
    <source>
        <dbReference type="Pfam" id="PF16874"/>
    </source>
</evidence>
<dbReference type="InterPro" id="IPR050985">
    <property type="entry name" value="Alpha-glycosidase_related"/>
</dbReference>
<evidence type="ECO:0000256" key="2">
    <source>
        <dbReference type="ARBA" id="ARBA00012755"/>
    </source>
</evidence>
<feature type="domain" description="Glycosyl hydrolase family 36 C-terminal" evidence="6">
    <location>
        <begin position="590"/>
        <end position="665"/>
    </location>
</feature>
<dbReference type="InterPro" id="IPR017853">
    <property type="entry name" value="GH"/>
</dbReference>
<dbReference type="Gene3D" id="2.70.98.60">
    <property type="entry name" value="alpha-galactosidase from lactobacil brevis"/>
    <property type="match status" value="1"/>
</dbReference>
<dbReference type="GO" id="GO:0016052">
    <property type="term" value="P:carbohydrate catabolic process"/>
    <property type="evidence" value="ECO:0007669"/>
    <property type="project" value="InterPro"/>
</dbReference>
<dbReference type="PANTHER" id="PTHR43053:SF3">
    <property type="entry name" value="ALPHA-GALACTOSIDASE C-RELATED"/>
    <property type="match status" value="1"/>
</dbReference>
<dbReference type="PRINTS" id="PR00743">
    <property type="entry name" value="GLHYDRLASE36"/>
</dbReference>
<dbReference type="PANTHER" id="PTHR43053">
    <property type="entry name" value="GLYCOSIDASE FAMILY 31"/>
    <property type="match status" value="1"/>
</dbReference>
<organism evidence="8">
    <name type="scientific">Anaerolinea thermolimosa</name>
    <dbReference type="NCBI Taxonomy" id="229919"/>
    <lineage>
        <taxon>Bacteria</taxon>
        <taxon>Bacillati</taxon>
        <taxon>Chloroflexota</taxon>
        <taxon>Anaerolineae</taxon>
        <taxon>Anaerolineales</taxon>
        <taxon>Anaerolineaceae</taxon>
        <taxon>Anaerolinea</taxon>
    </lineage>
</organism>
<dbReference type="EC" id="3.2.1.22" evidence="2"/>
<evidence type="ECO:0000256" key="5">
    <source>
        <dbReference type="PIRSR" id="PIRSR005536-1"/>
    </source>
</evidence>
<evidence type="ECO:0000256" key="1">
    <source>
        <dbReference type="ARBA" id="ARBA00001255"/>
    </source>
</evidence>
<dbReference type="Pfam" id="PF16875">
    <property type="entry name" value="Glyco_hydro_36N"/>
    <property type="match status" value="1"/>
</dbReference>
<dbReference type="InterPro" id="IPR031705">
    <property type="entry name" value="Glyco_hydro_36_C"/>
</dbReference>
<protein>
    <recommendedName>
        <fullName evidence="2">alpha-galactosidase</fullName>
        <ecNumber evidence="2">3.2.1.22</ecNumber>
    </recommendedName>
</protein>
<dbReference type="InterPro" id="IPR013785">
    <property type="entry name" value="Aldolase_TIM"/>
</dbReference>
<evidence type="ECO:0000256" key="3">
    <source>
        <dbReference type="ARBA" id="ARBA00022801"/>
    </source>
</evidence>
<feature type="active site" description="Proton donor" evidence="5">
    <location>
        <position position="471"/>
    </location>
</feature>